<dbReference type="GO" id="GO:0007166">
    <property type="term" value="P:cell surface receptor signaling pathway"/>
    <property type="evidence" value="ECO:0007669"/>
    <property type="project" value="UniProtKB-ARBA"/>
</dbReference>
<evidence type="ECO:0000256" key="17">
    <source>
        <dbReference type="ARBA" id="ARBA00023303"/>
    </source>
</evidence>
<keyword evidence="9 21" id="KW-0472">Membrane</keyword>
<dbReference type="SMART" id="SM00918">
    <property type="entry name" value="Lig_chan-Glu_bd"/>
    <property type="match status" value="1"/>
</dbReference>
<keyword evidence="15" id="KW-1071">Ligand-gated ion channel</keyword>
<evidence type="ECO:0000256" key="18">
    <source>
        <dbReference type="ARBA" id="ARBA00034104"/>
    </source>
</evidence>
<dbReference type="Gene3D" id="3.40.50.2300">
    <property type="match status" value="2"/>
</dbReference>
<dbReference type="GO" id="GO:0045211">
    <property type="term" value="C:postsynaptic membrane"/>
    <property type="evidence" value="ECO:0007669"/>
    <property type="project" value="UniProtKB-SubCell"/>
</dbReference>
<reference evidence="24" key="2">
    <citation type="submission" date="2025-09" db="UniProtKB">
        <authorList>
            <consortium name="Ensembl"/>
        </authorList>
    </citation>
    <scope>IDENTIFICATION</scope>
</reference>
<keyword evidence="8" id="KW-0406">Ion transport</keyword>
<feature type="domain" description="Ionotropic glutamate receptor L-glutamate and glycine-binding" evidence="23">
    <location>
        <begin position="357"/>
        <end position="422"/>
    </location>
</feature>
<feature type="transmembrane region" description="Helical" evidence="21">
    <location>
        <begin position="772"/>
        <end position="794"/>
    </location>
</feature>
<feature type="domain" description="Ionotropic glutamate receptor C-terminal" evidence="22">
    <location>
        <begin position="347"/>
        <end position="747"/>
    </location>
</feature>
<keyword evidence="11" id="KW-1015">Disulfide bond</keyword>
<dbReference type="Gene3D" id="1.10.287.70">
    <property type="match status" value="2"/>
</dbReference>
<accession>A0A3Q3BEG2</accession>
<evidence type="ECO:0000256" key="9">
    <source>
        <dbReference type="ARBA" id="ARBA00023136"/>
    </source>
</evidence>
<organism evidence="24 25">
    <name type="scientific">Kryptolebias marmoratus</name>
    <name type="common">Mangrove killifish</name>
    <name type="synonym">Rivulus marmoratus</name>
    <dbReference type="NCBI Taxonomy" id="37003"/>
    <lineage>
        <taxon>Eukaryota</taxon>
        <taxon>Metazoa</taxon>
        <taxon>Chordata</taxon>
        <taxon>Craniata</taxon>
        <taxon>Vertebrata</taxon>
        <taxon>Euteleostomi</taxon>
        <taxon>Actinopterygii</taxon>
        <taxon>Neopterygii</taxon>
        <taxon>Teleostei</taxon>
        <taxon>Neoteleostei</taxon>
        <taxon>Acanthomorphata</taxon>
        <taxon>Ovalentaria</taxon>
        <taxon>Atherinomorphae</taxon>
        <taxon>Cyprinodontiformes</taxon>
        <taxon>Rivulidae</taxon>
        <taxon>Kryptolebias</taxon>
    </lineage>
</organism>
<keyword evidence="1" id="KW-0813">Transport</keyword>
<dbReference type="SUPFAM" id="SSF53850">
    <property type="entry name" value="Periplasmic binding protein-like II"/>
    <property type="match status" value="1"/>
</dbReference>
<dbReference type="InterPro" id="IPR001828">
    <property type="entry name" value="ANF_lig-bd_rcpt"/>
</dbReference>
<feature type="transmembrane region" description="Helical" evidence="21">
    <location>
        <begin position="474"/>
        <end position="496"/>
    </location>
</feature>
<dbReference type="SUPFAM" id="SSF81324">
    <property type="entry name" value="Voltage-gated potassium channels"/>
    <property type="match status" value="1"/>
</dbReference>
<keyword evidence="10" id="KW-0564">Palmitate</keyword>
<evidence type="ECO:0000256" key="21">
    <source>
        <dbReference type="SAM" id="Phobius"/>
    </source>
</evidence>
<dbReference type="InterPro" id="IPR028082">
    <property type="entry name" value="Peripla_BP_I"/>
</dbReference>
<dbReference type="Pfam" id="PF10613">
    <property type="entry name" value="Lig_chan-Glu_bd"/>
    <property type="match status" value="1"/>
</dbReference>
<evidence type="ECO:0000256" key="19">
    <source>
        <dbReference type="ARBA" id="ARBA00036634"/>
    </source>
</evidence>
<keyword evidence="13" id="KW-0325">Glycoprotein</keyword>
<evidence type="ECO:0000259" key="22">
    <source>
        <dbReference type="SMART" id="SM00079"/>
    </source>
</evidence>
<dbReference type="OMA" id="PGMWFGT"/>
<evidence type="ECO:0000313" key="25">
    <source>
        <dbReference type="Proteomes" id="UP000264800"/>
    </source>
</evidence>
<keyword evidence="6 21" id="KW-1133">Transmembrane helix</keyword>
<proteinExistence type="predicted"/>
<keyword evidence="5" id="KW-0732">Signal</keyword>
<dbReference type="CDD" id="cd13729">
    <property type="entry name" value="PBP2_iGluR_AMPA_GluR1"/>
    <property type="match status" value="1"/>
</dbReference>
<evidence type="ECO:0000256" key="10">
    <source>
        <dbReference type="ARBA" id="ARBA00023139"/>
    </source>
</evidence>
<evidence type="ECO:0000256" key="8">
    <source>
        <dbReference type="ARBA" id="ARBA00023065"/>
    </source>
</evidence>
<dbReference type="FunFam" id="3.40.190.10:FF:000666">
    <property type="entry name" value="Glutamate receptor, ionotropic, AMPA 2a"/>
    <property type="match status" value="1"/>
</dbReference>
<dbReference type="PANTHER" id="PTHR18966">
    <property type="entry name" value="IONOTROPIC GLUTAMATE RECEPTOR"/>
    <property type="match status" value="1"/>
</dbReference>
<evidence type="ECO:0000256" key="2">
    <source>
        <dbReference type="ARBA" id="ARBA00022475"/>
    </source>
</evidence>
<evidence type="ECO:0000256" key="13">
    <source>
        <dbReference type="ARBA" id="ARBA00023180"/>
    </source>
</evidence>
<evidence type="ECO:0000256" key="6">
    <source>
        <dbReference type="ARBA" id="ARBA00022989"/>
    </source>
</evidence>
<evidence type="ECO:0000256" key="11">
    <source>
        <dbReference type="ARBA" id="ARBA00023157"/>
    </source>
</evidence>
<keyword evidence="4 21" id="KW-0812">Transmembrane</keyword>
<dbReference type="InterPro" id="IPR001320">
    <property type="entry name" value="Iontro_rcpt_C"/>
</dbReference>
<dbReference type="FunFam" id="3.40.190.10:FF:000001">
    <property type="entry name" value="Glutamate receptor ionotropic, kainate 2"/>
    <property type="match status" value="1"/>
</dbReference>
<keyword evidence="17" id="KW-0407">Ion channel</keyword>
<dbReference type="Ensembl" id="ENSKMAT00000023379.1">
    <property type="protein sequence ID" value="ENSKMAP00000023084.1"/>
    <property type="gene ID" value="ENSKMAG00000017096.1"/>
</dbReference>
<feature type="transmembrane region" description="Helical" evidence="21">
    <location>
        <begin position="582"/>
        <end position="604"/>
    </location>
</feature>
<evidence type="ECO:0000259" key="23">
    <source>
        <dbReference type="SMART" id="SM00918"/>
    </source>
</evidence>
<keyword evidence="12" id="KW-0675">Receptor</keyword>
<reference evidence="24" key="1">
    <citation type="submission" date="2025-08" db="UniProtKB">
        <authorList>
            <consortium name="Ensembl"/>
        </authorList>
    </citation>
    <scope>IDENTIFICATION</scope>
</reference>
<dbReference type="InterPro" id="IPR019594">
    <property type="entry name" value="Glu/Gly-bd"/>
</dbReference>
<keyword evidence="25" id="KW-1185">Reference proteome</keyword>
<dbReference type="Gene3D" id="3.40.190.10">
    <property type="entry name" value="Periplasmic binding protein-like II"/>
    <property type="match status" value="2"/>
</dbReference>
<evidence type="ECO:0000256" key="1">
    <source>
        <dbReference type="ARBA" id="ARBA00022448"/>
    </source>
</evidence>
<dbReference type="FunFam" id="3.40.50.2300:FF:000004">
    <property type="entry name" value="Glutamate receptor, ionotropic, AMPA 2"/>
    <property type="match status" value="1"/>
</dbReference>
<protein>
    <submittedName>
        <fullName evidence="24">Glutamate receptor, ionotropic, AMPA 1a</fullName>
    </submittedName>
</protein>
<evidence type="ECO:0000256" key="14">
    <source>
        <dbReference type="ARBA" id="ARBA00023257"/>
    </source>
</evidence>
<evidence type="ECO:0000256" key="20">
    <source>
        <dbReference type="SAM" id="MobiDB-lite"/>
    </source>
</evidence>
<comment type="subcellular location">
    <subcellularLocation>
        <location evidence="18">Postsynaptic cell membrane</location>
        <topology evidence="18">Multi-pass membrane protein</topology>
    </subcellularLocation>
</comment>
<dbReference type="SMART" id="SM00079">
    <property type="entry name" value="PBPe"/>
    <property type="match status" value="1"/>
</dbReference>
<evidence type="ECO:0000256" key="4">
    <source>
        <dbReference type="ARBA" id="ARBA00022692"/>
    </source>
</evidence>
<evidence type="ECO:0000256" key="3">
    <source>
        <dbReference type="ARBA" id="ARBA00022553"/>
    </source>
</evidence>
<dbReference type="FunFam" id="1.10.287.70:FF:000067">
    <property type="entry name" value="glutamate receptor 2 isoform X1"/>
    <property type="match status" value="1"/>
</dbReference>
<sequence length="859" mass="95602">MVKMGNSFSMTYAFCSQFSKGVYAIIGLYDRKTVNMLMSFCGALHVCFVTPSFPIETANQFVIQLRPELQDALVGVIDHYGWTKFVYMYSSDSGLSVLQKVLDTAAERNWLVTSVNVETMTEASFLKVFQDLDKRKEGQIIIDCETERLTGILKKIVEQGKNAKSYHYILANLGFLDIDLTDLRKGGANITGFQLVNNSEPSVSRIAQQWMEFDNKDSKMPKTGLKYTGALTYDGVKVMSTAFQNLRRQRIDISRRGNAGECLANPPAPWGQGIDIQRALQQVRIDGLTGHIQFNEKGRRTNYTVSVMELAPSGPKKVGYWNEEERYVTTASLMRASNDTYGLLNRTYIVTTILESPYVMLKKNHEQLVGNDKYEGYIVELAAEIAKHVGYQYKLKIVSDGKYGARDPETKMWNGMVGELVYGKADLAVAPLTITLVREEVIDFSKPFMSLGISIMIKKPTKSKPGVFSFLDPLAYEIWMCIVFAYIGVSVVLFLVSRFSPYEWHAEDCDEACEPQTPTQAAASNGVQPSQTPTQQNINQQSPEQTNEFGIFNSLWFSLGAFMQQGCDISPRSLSGRIVGGVWWFFTLIIISSYTANLAAFLTVERMVSPIESAEDLAKQTEIAYGTLDAGSTKEFFRRSKIAVFEKMWSYMKAADPSVFVKTTDEGVMRVRKSKGKYAYLLESTMNEYIEQRKPCDTMKVGGNLDSKGYGIATPKGSPLRNPVNLAVLKLNEQGLLDKLKNKWWYDKGECGSGGGDSKDKTSALSLSNVAGVFYILIGGLGLAMLVALVEFCYKSRTESRRMKQSINDAMRCSTLTRMSGNGSGGENGRILTHDFPKTVQTLPCMSHTASMGLGASGM</sequence>
<keyword evidence="3" id="KW-0597">Phosphoprotein</keyword>
<evidence type="ECO:0000256" key="7">
    <source>
        <dbReference type="ARBA" id="ARBA00023018"/>
    </source>
</evidence>
<evidence type="ECO:0000256" key="16">
    <source>
        <dbReference type="ARBA" id="ARBA00023288"/>
    </source>
</evidence>
<name>A0A3Q3BEG2_KRYMA</name>
<evidence type="ECO:0000256" key="5">
    <source>
        <dbReference type="ARBA" id="ARBA00022729"/>
    </source>
</evidence>
<keyword evidence="7" id="KW-0770">Synapse</keyword>
<keyword evidence="16" id="KW-0449">Lipoprotein</keyword>
<feature type="region of interest" description="Disordered" evidence="20">
    <location>
        <begin position="516"/>
        <end position="543"/>
    </location>
</feature>
<dbReference type="Pfam" id="PF01094">
    <property type="entry name" value="ANF_receptor"/>
    <property type="match status" value="1"/>
</dbReference>
<dbReference type="GeneTree" id="ENSGT00940000157342"/>
<dbReference type="SUPFAM" id="SSF53822">
    <property type="entry name" value="Periplasmic binding protein-like I"/>
    <property type="match status" value="1"/>
</dbReference>
<dbReference type="InterPro" id="IPR015683">
    <property type="entry name" value="Ionotropic_Glu_rcpt"/>
</dbReference>
<keyword evidence="14" id="KW-0628">Postsynaptic cell membrane</keyword>
<dbReference type="GO" id="GO:0022824">
    <property type="term" value="F:transmitter-gated monoatomic ion channel activity"/>
    <property type="evidence" value="ECO:0007669"/>
    <property type="project" value="UniProtKB-ARBA"/>
</dbReference>
<dbReference type="Proteomes" id="UP000264800">
    <property type="component" value="Unplaced"/>
</dbReference>
<comment type="catalytic activity">
    <reaction evidence="19">
        <text>Ca(2+)(in) = Ca(2+)(out)</text>
        <dbReference type="Rhea" id="RHEA:29671"/>
        <dbReference type="ChEBI" id="CHEBI:29108"/>
    </reaction>
</comment>
<evidence type="ECO:0000313" key="24">
    <source>
        <dbReference type="Ensembl" id="ENSKMAP00000023084.1"/>
    </source>
</evidence>
<evidence type="ECO:0000256" key="12">
    <source>
        <dbReference type="ARBA" id="ARBA00023170"/>
    </source>
</evidence>
<dbReference type="AlphaFoldDB" id="A0A3Q3BEG2"/>
<dbReference type="Pfam" id="PF00060">
    <property type="entry name" value="Lig_chan"/>
    <property type="match status" value="1"/>
</dbReference>
<keyword evidence="2" id="KW-1003">Cell membrane</keyword>
<evidence type="ECO:0000256" key="15">
    <source>
        <dbReference type="ARBA" id="ARBA00023286"/>
    </source>
</evidence>